<protein>
    <recommendedName>
        <fullName evidence="1">Histone acetyltransferase Rv0428c-like SH3 domain-containing protein</fullName>
    </recommendedName>
</protein>
<comment type="caution">
    <text evidence="2">The sequence shown here is derived from an EMBL/GenBank/DDBJ whole genome shotgun (WGS) entry which is preliminary data.</text>
</comment>
<dbReference type="AlphaFoldDB" id="A0A4U3MCJ6"/>
<feature type="domain" description="Histone acetyltransferase Rv0428c-like SH3" evidence="1">
    <location>
        <begin position="13"/>
        <end position="60"/>
    </location>
</feature>
<gene>
    <name evidence="2" type="ORF">FDA94_25280</name>
</gene>
<dbReference type="Proteomes" id="UP000308705">
    <property type="component" value="Unassembled WGS sequence"/>
</dbReference>
<dbReference type="OrthoDB" id="9775595at2"/>
<evidence type="ECO:0000259" key="1">
    <source>
        <dbReference type="Pfam" id="PF24551"/>
    </source>
</evidence>
<keyword evidence="3" id="KW-1185">Reference proteome</keyword>
<dbReference type="InterPro" id="IPR056934">
    <property type="entry name" value="SH3_Rv0428c"/>
</dbReference>
<accession>A0A4U3MCJ6</accession>
<evidence type="ECO:0000313" key="2">
    <source>
        <dbReference type="EMBL" id="TKK85457.1"/>
    </source>
</evidence>
<sequence length="68" mass="7463">MAFQLKVTITPADVGRRVTVRRALPEGFRDVVGVLEAWENGVLSVRKRDGTLVEFPERVMAAAKVVPG</sequence>
<organism evidence="2 3">
    <name type="scientific">Herbidospora galbida</name>
    <dbReference type="NCBI Taxonomy" id="2575442"/>
    <lineage>
        <taxon>Bacteria</taxon>
        <taxon>Bacillati</taxon>
        <taxon>Actinomycetota</taxon>
        <taxon>Actinomycetes</taxon>
        <taxon>Streptosporangiales</taxon>
        <taxon>Streptosporangiaceae</taxon>
        <taxon>Herbidospora</taxon>
    </lineage>
</organism>
<proteinExistence type="predicted"/>
<reference evidence="2 3" key="1">
    <citation type="submission" date="2019-04" db="EMBL/GenBank/DDBJ databases">
        <title>Herbidospora sp. NEAU-GS14.nov., a novel actinomycete isolated from soil.</title>
        <authorList>
            <person name="Han L."/>
        </authorList>
    </citation>
    <scope>NUCLEOTIDE SEQUENCE [LARGE SCALE GENOMIC DNA]</scope>
    <source>
        <strain evidence="2 3">NEAU-GS14</strain>
    </source>
</reference>
<evidence type="ECO:0000313" key="3">
    <source>
        <dbReference type="Proteomes" id="UP000308705"/>
    </source>
</evidence>
<dbReference type="RefSeq" id="WP_137249570.1">
    <property type="nucleotide sequence ID" value="NZ_SZQA01000027.1"/>
</dbReference>
<dbReference type="Pfam" id="PF24551">
    <property type="entry name" value="SH3_Rv0428c"/>
    <property type="match status" value="1"/>
</dbReference>
<name>A0A4U3MCJ6_9ACTN</name>
<dbReference type="EMBL" id="SZQA01000027">
    <property type="protein sequence ID" value="TKK85457.1"/>
    <property type="molecule type" value="Genomic_DNA"/>
</dbReference>